<evidence type="ECO:0000313" key="2">
    <source>
        <dbReference type="Proteomes" id="UP000620124"/>
    </source>
</evidence>
<protein>
    <submittedName>
        <fullName evidence="1">Uncharacterized protein</fullName>
    </submittedName>
</protein>
<dbReference type="Proteomes" id="UP000620124">
    <property type="component" value="Unassembled WGS sequence"/>
</dbReference>
<proteinExistence type="predicted"/>
<gene>
    <name evidence="1" type="ORF">MVEN_00650700</name>
</gene>
<dbReference type="AlphaFoldDB" id="A0A8H6YRF6"/>
<dbReference type="OrthoDB" id="2104739at2759"/>
<dbReference type="EMBL" id="JACAZI010000004">
    <property type="protein sequence ID" value="KAF7362991.1"/>
    <property type="molecule type" value="Genomic_DNA"/>
</dbReference>
<comment type="caution">
    <text evidence="1">The sequence shown here is derived from an EMBL/GenBank/DDBJ whole genome shotgun (WGS) entry which is preliminary data.</text>
</comment>
<accession>A0A8H6YRF6</accession>
<organism evidence="1 2">
    <name type="scientific">Mycena venus</name>
    <dbReference type="NCBI Taxonomy" id="2733690"/>
    <lineage>
        <taxon>Eukaryota</taxon>
        <taxon>Fungi</taxon>
        <taxon>Dikarya</taxon>
        <taxon>Basidiomycota</taxon>
        <taxon>Agaricomycotina</taxon>
        <taxon>Agaricomycetes</taxon>
        <taxon>Agaricomycetidae</taxon>
        <taxon>Agaricales</taxon>
        <taxon>Marasmiineae</taxon>
        <taxon>Mycenaceae</taxon>
        <taxon>Mycena</taxon>
    </lineage>
</organism>
<sequence>MAALNLLPPLDDPPPLTRTILPEIPPFDVAMIMSKVKTNPRLSRTRPAITFSLLAWLAFCSLLSGTCDTVLVRRLYITRLTTEVVSAKGNTEIYDLGRIYIDHLICSFRTTITPITPPSNYPSRPSMGQLENFLANAIQDSGTDHRSARTRAHARDGYHYTVTNTIDANSFEKHTAIKKLCSETGAAVHDVQTCYKYIQQIYLCKTSSQATSIHIKLVLVFPFPDEYDDLCDLHVLQRQHAGAALGILKRFGLEDIVERFITISRGDTASTSAVHDLLNIVSLIGDLHVAFHQLKLAFEPTPNANTYDIVFTYPEISRISGLTEPSHADQFRAKAQIQERQRSA</sequence>
<keyword evidence="2" id="KW-1185">Reference proteome</keyword>
<evidence type="ECO:0000313" key="1">
    <source>
        <dbReference type="EMBL" id="KAF7362991.1"/>
    </source>
</evidence>
<reference evidence="1" key="1">
    <citation type="submission" date="2020-05" db="EMBL/GenBank/DDBJ databases">
        <title>Mycena genomes resolve the evolution of fungal bioluminescence.</title>
        <authorList>
            <person name="Tsai I.J."/>
        </authorList>
    </citation>
    <scope>NUCLEOTIDE SEQUENCE</scope>
    <source>
        <strain evidence="1">CCC161011</strain>
    </source>
</reference>
<name>A0A8H6YRF6_9AGAR</name>